<dbReference type="EMBL" id="FQUW01000008">
    <property type="protein sequence ID" value="SHE71976.1"/>
    <property type="molecule type" value="Genomic_DNA"/>
</dbReference>
<evidence type="ECO:0000313" key="2">
    <source>
        <dbReference type="EMBL" id="SHE71976.1"/>
    </source>
</evidence>
<evidence type="ECO:0000313" key="3">
    <source>
        <dbReference type="Proteomes" id="UP000184196"/>
    </source>
</evidence>
<feature type="domain" description="PIN" evidence="1">
    <location>
        <begin position="5"/>
        <end position="123"/>
    </location>
</feature>
<dbReference type="InterPro" id="IPR002716">
    <property type="entry name" value="PIN_dom"/>
</dbReference>
<dbReference type="AlphaFoldDB" id="A0A1M4VSG8"/>
<evidence type="ECO:0000259" key="1">
    <source>
        <dbReference type="Pfam" id="PF01850"/>
    </source>
</evidence>
<proteinExistence type="predicted"/>
<reference evidence="3" key="1">
    <citation type="submission" date="2016-11" db="EMBL/GenBank/DDBJ databases">
        <authorList>
            <person name="Varghese N."/>
            <person name="Submissions S."/>
        </authorList>
    </citation>
    <scope>NUCLEOTIDE SEQUENCE [LARGE SCALE GENOMIC DNA]</scope>
    <source>
        <strain evidence="3">DSM 11792</strain>
    </source>
</reference>
<dbReference type="Gene3D" id="3.40.50.1010">
    <property type="entry name" value="5'-nuclease"/>
    <property type="match status" value="1"/>
</dbReference>
<dbReference type="InterPro" id="IPR029060">
    <property type="entry name" value="PIN-like_dom_sf"/>
</dbReference>
<accession>A0A1M4VSG8</accession>
<dbReference type="OrthoDB" id="13900at2"/>
<dbReference type="Proteomes" id="UP000184196">
    <property type="component" value="Unassembled WGS sequence"/>
</dbReference>
<protein>
    <submittedName>
        <fullName evidence="2">Predicted nucleic acid-binding protein, contains PIN domain</fullName>
    </submittedName>
</protein>
<sequence length="145" mass="16138">MSAKVLVDTNILVYAYDPANPLKQEKSIKTLDKLASSRTGALSVQVLAEFVVAVTRKIAEPLDFEAARNSVQNYLCSWTVFDLTGLIILEAIRGVREHKFSYWDAQIWATARLNQIPVVLSEDFASGSSVEGITFLNPFEEDIDL</sequence>
<dbReference type="RefSeq" id="WP_073163275.1">
    <property type="nucleotide sequence ID" value="NZ_FQUW01000008.1"/>
</dbReference>
<dbReference type="Pfam" id="PF01850">
    <property type="entry name" value="PIN"/>
    <property type="match status" value="1"/>
</dbReference>
<organism evidence="2 3">
    <name type="scientific">Desulfofundulus australicus DSM 11792</name>
    <dbReference type="NCBI Taxonomy" id="1121425"/>
    <lineage>
        <taxon>Bacteria</taxon>
        <taxon>Bacillati</taxon>
        <taxon>Bacillota</taxon>
        <taxon>Clostridia</taxon>
        <taxon>Eubacteriales</taxon>
        <taxon>Peptococcaceae</taxon>
        <taxon>Desulfofundulus</taxon>
    </lineage>
</organism>
<name>A0A1M4VSG8_9FIRM</name>
<keyword evidence="3" id="KW-1185">Reference proteome</keyword>
<dbReference type="CDD" id="cd18692">
    <property type="entry name" value="PIN_VapC-like"/>
    <property type="match status" value="1"/>
</dbReference>
<dbReference type="SUPFAM" id="SSF88723">
    <property type="entry name" value="PIN domain-like"/>
    <property type="match status" value="1"/>
</dbReference>
<gene>
    <name evidence="2" type="ORF">SAMN02745218_00727</name>
</gene>